<gene>
    <name evidence="2" type="ORF">NOO_LOCUS4853</name>
</gene>
<name>A0A182E9Y9_ONCOC</name>
<keyword evidence="1" id="KW-0812">Transmembrane</keyword>
<keyword evidence="1" id="KW-0472">Membrane</keyword>
<dbReference type="WBParaSite" id="nOo.2.0.1.t04853-RA">
    <property type="protein sequence ID" value="nOo.2.0.1.t04853-RA"/>
    <property type="gene ID" value="nOo.2.0.1.g04853"/>
</dbReference>
<keyword evidence="1" id="KW-1133">Transmembrane helix</keyword>
<dbReference type="AlphaFoldDB" id="A0A182E9Y9"/>
<keyword evidence="3" id="KW-1185">Reference proteome</keyword>
<sequence>MSLEDETIEKEVQPIRKIGLKEKIQADPGFPTTVISTIVSFTLSNLFFYGITGNPRAGMLAGLISIPLCVITNILDTEQDYKIWKETEGMRARGLPEILISKKPKYDWDYYEPLRKEIERFYSNDAETKQEAN</sequence>
<reference evidence="4" key="1">
    <citation type="submission" date="2016-06" db="UniProtKB">
        <authorList>
            <consortium name="WormBaseParasite"/>
        </authorList>
    </citation>
    <scope>IDENTIFICATION</scope>
</reference>
<dbReference type="STRING" id="42157.A0A182E9Y9"/>
<protein>
    <submittedName>
        <fullName evidence="4">PrgI family protein</fullName>
    </submittedName>
</protein>
<accession>A0A182E9Y9</accession>
<evidence type="ECO:0000313" key="2">
    <source>
        <dbReference type="EMBL" id="VDK74895.1"/>
    </source>
</evidence>
<evidence type="ECO:0000313" key="3">
    <source>
        <dbReference type="Proteomes" id="UP000271087"/>
    </source>
</evidence>
<proteinExistence type="predicted"/>
<evidence type="ECO:0000313" key="4">
    <source>
        <dbReference type="WBParaSite" id="nOo.2.0.1.t04853-RA"/>
    </source>
</evidence>
<dbReference type="Proteomes" id="UP000271087">
    <property type="component" value="Unassembled WGS sequence"/>
</dbReference>
<evidence type="ECO:0000256" key="1">
    <source>
        <dbReference type="SAM" id="Phobius"/>
    </source>
</evidence>
<reference evidence="2 3" key="2">
    <citation type="submission" date="2018-08" db="EMBL/GenBank/DDBJ databases">
        <authorList>
            <person name="Laetsch R D."/>
            <person name="Stevens L."/>
            <person name="Kumar S."/>
            <person name="Blaxter L. M."/>
        </authorList>
    </citation>
    <scope>NUCLEOTIDE SEQUENCE [LARGE SCALE GENOMIC DNA]</scope>
</reference>
<dbReference type="OrthoDB" id="5833117at2759"/>
<feature type="transmembrane region" description="Helical" evidence="1">
    <location>
        <begin position="30"/>
        <end position="51"/>
    </location>
</feature>
<dbReference type="EMBL" id="UYRW01001176">
    <property type="protein sequence ID" value="VDK74895.1"/>
    <property type="molecule type" value="Genomic_DNA"/>
</dbReference>
<organism evidence="4">
    <name type="scientific">Onchocerca ochengi</name>
    <name type="common">Filarial nematode worm</name>
    <dbReference type="NCBI Taxonomy" id="42157"/>
    <lineage>
        <taxon>Eukaryota</taxon>
        <taxon>Metazoa</taxon>
        <taxon>Ecdysozoa</taxon>
        <taxon>Nematoda</taxon>
        <taxon>Chromadorea</taxon>
        <taxon>Rhabditida</taxon>
        <taxon>Spirurina</taxon>
        <taxon>Spiruromorpha</taxon>
        <taxon>Filarioidea</taxon>
        <taxon>Onchocercidae</taxon>
        <taxon>Onchocerca</taxon>
    </lineage>
</organism>